<dbReference type="Pfam" id="PF07837">
    <property type="entry name" value="FTCD_N"/>
    <property type="match status" value="1"/>
</dbReference>
<dbReference type="GeneID" id="113688497"/>
<organism evidence="2 3">
    <name type="scientific">Coffea arabica</name>
    <name type="common">Arabian coffee</name>
    <dbReference type="NCBI Taxonomy" id="13443"/>
    <lineage>
        <taxon>Eukaryota</taxon>
        <taxon>Viridiplantae</taxon>
        <taxon>Streptophyta</taxon>
        <taxon>Embryophyta</taxon>
        <taxon>Tracheophyta</taxon>
        <taxon>Spermatophyta</taxon>
        <taxon>Magnoliopsida</taxon>
        <taxon>eudicotyledons</taxon>
        <taxon>Gunneridae</taxon>
        <taxon>Pentapetalae</taxon>
        <taxon>asterids</taxon>
        <taxon>lamiids</taxon>
        <taxon>Gentianales</taxon>
        <taxon>Rubiaceae</taxon>
        <taxon>Ixoroideae</taxon>
        <taxon>Gardenieae complex</taxon>
        <taxon>Bertiereae - Coffeeae clade</taxon>
        <taxon>Coffeeae</taxon>
        <taxon>Coffea</taxon>
    </lineage>
</organism>
<accession>A0ABM4UC82</accession>
<evidence type="ECO:0000313" key="3">
    <source>
        <dbReference type="RefSeq" id="XP_071904895.1"/>
    </source>
</evidence>
<sequence>MELIDSLLGKKGQDMDRNCKDKKKTVMHSMLLCCKLYISEARNAEALDSIERAAKRDPETVIVNKFEDRDYNRVCYTLVSYVVHDSTGCPIYSPLQQSVVAMAEAAYEAINLEQHLGTHPRLGVMDDILCHPLARASLDEAAWLAQKVAAEIGNRFQVPVYLYGAANPTGKALDTIRRELGYFRPNNGHHWVGWTQPQVLPEKPNEGPEVVTSARGISMIGARPWIAMYNIPVMSTDVSTARRIALMVSARGGGLPTVQTLGLVHGEDSTEIACMLLEPNQIGADRVQNHVEKLAAQEGLDVEQGYFTDIPPQMITERYRKLINADSD</sequence>
<dbReference type="InterPro" id="IPR037064">
    <property type="entry name" value="Formiminotransferase_N_sf"/>
</dbReference>
<dbReference type="Gene3D" id="3.30.70.670">
    <property type="entry name" value="Formiminotransferase, C-terminal subdomain"/>
    <property type="match status" value="1"/>
</dbReference>
<dbReference type="RefSeq" id="XP_071904895.1">
    <property type="nucleotide sequence ID" value="XM_072048794.1"/>
</dbReference>
<dbReference type="InterPro" id="IPR012886">
    <property type="entry name" value="Formiminotransferase_N"/>
</dbReference>
<name>A0ABM4UC82_COFAR</name>
<protein>
    <submittedName>
        <fullName evidence="3">Formiminotransferase cyclodeaminase-like protein isoform X1</fullName>
    </submittedName>
</protein>
<keyword evidence="2" id="KW-1185">Reference proteome</keyword>
<dbReference type="PANTHER" id="PTHR12234">
    <property type="entry name" value="FORMIMINOTRANSFERASE-CYCLODEAMINASE"/>
    <property type="match status" value="1"/>
</dbReference>
<dbReference type="SMART" id="SM01222">
    <property type="entry name" value="FTCD_N"/>
    <property type="match status" value="1"/>
</dbReference>
<dbReference type="Proteomes" id="UP001652660">
    <property type="component" value="Chromosome 5e"/>
</dbReference>
<evidence type="ECO:0000259" key="1">
    <source>
        <dbReference type="SMART" id="SM01222"/>
    </source>
</evidence>
<dbReference type="InterPro" id="IPR037070">
    <property type="entry name" value="Formiminotransferase_C_sf"/>
</dbReference>
<reference evidence="3" key="1">
    <citation type="submission" date="2025-08" db="UniProtKB">
        <authorList>
            <consortium name="RefSeq"/>
        </authorList>
    </citation>
    <scope>IDENTIFICATION</scope>
    <source>
        <tissue evidence="3">Leaves</tissue>
    </source>
</reference>
<dbReference type="InterPro" id="IPR022384">
    <property type="entry name" value="FormiminoTrfase_cat_dom_sf"/>
</dbReference>
<dbReference type="PANTHER" id="PTHR12234:SF5">
    <property type="entry name" value="PUTATIVE, EXPRESSED-RELATED"/>
    <property type="match status" value="1"/>
</dbReference>
<dbReference type="Gene3D" id="3.30.990.10">
    <property type="entry name" value="Formiminotransferase, N-terminal subdomain"/>
    <property type="match status" value="1"/>
</dbReference>
<dbReference type="SUPFAM" id="SSF55116">
    <property type="entry name" value="Formiminotransferase domain of formiminotransferase-cyclodeaminase"/>
    <property type="match status" value="1"/>
</dbReference>
<evidence type="ECO:0000313" key="2">
    <source>
        <dbReference type="Proteomes" id="UP001652660"/>
    </source>
</evidence>
<proteinExistence type="predicted"/>
<gene>
    <name evidence="3" type="primary">LOC113688497</name>
</gene>
<dbReference type="InterPro" id="IPR051623">
    <property type="entry name" value="FTCD"/>
</dbReference>
<feature type="domain" description="Formiminotransferase N-terminal subdomain" evidence="1">
    <location>
        <begin position="30"/>
        <end position="224"/>
    </location>
</feature>